<dbReference type="PRINTS" id="PR00420">
    <property type="entry name" value="RNGMNOXGNASE"/>
</dbReference>
<gene>
    <name evidence="6" type="ORF">IF1G_01183</name>
</gene>
<dbReference type="GO" id="GO:0071949">
    <property type="term" value="F:FAD binding"/>
    <property type="evidence" value="ECO:0007669"/>
    <property type="project" value="InterPro"/>
</dbReference>
<feature type="domain" description="FAD-binding" evidence="5">
    <location>
        <begin position="5"/>
        <end position="341"/>
    </location>
</feature>
<dbReference type="PANTHER" id="PTHR46865">
    <property type="entry name" value="OXIDOREDUCTASE-RELATED"/>
    <property type="match status" value="1"/>
</dbReference>
<reference evidence="6 7" key="1">
    <citation type="journal article" date="2019" name="Appl. Microbiol. Biotechnol.">
        <title>Genome sequence of Isaria javanica and comparative genome analysis insights into family S53 peptidase evolution in fungal entomopathogens.</title>
        <authorList>
            <person name="Lin R."/>
            <person name="Zhang X."/>
            <person name="Xin B."/>
            <person name="Zou M."/>
            <person name="Gao Y."/>
            <person name="Qin F."/>
            <person name="Hu Q."/>
            <person name="Xie B."/>
            <person name="Cheng X."/>
        </authorList>
    </citation>
    <scope>NUCLEOTIDE SEQUENCE [LARGE SCALE GENOMIC DNA]</scope>
    <source>
        <strain evidence="6 7">IJ1G</strain>
    </source>
</reference>
<evidence type="ECO:0000256" key="2">
    <source>
        <dbReference type="ARBA" id="ARBA00022827"/>
    </source>
</evidence>
<keyword evidence="3" id="KW-0560">Oxidoreductase</keyword>
<dbReference type="OrthoDB" id="655030at2759"/>
<dbReference type="InterPro" id="IPR051704">
    <property type="entry name" value="FAD_aromatic-hydroxylase"/>
</dbReference>
<evidence type="ECO:0000256" key="1">
    <source>
        <dbReference type="ARBA" id="ARBA00022630"/>
    </source>
</evidence>
<proteinExistence type="predicted"/>
<dbReference type="EMBL" id="SPUK01000001">
    <property type="protein sequence ID" value="TQW01252.1"/>
    <property type="molecule type" value="Genomic_DNA"/>
</dbReference>
<evidence type="ECO:0000256" key="4">
    <source>
        <dbReference type="SAM" id="SignalP"/>
    </source>
</evidence>
<feature type="signal peptide" evidence="4">
    <location>
        <begin position="1"/>
        <end position="18"/>
    </location>
</feature>
<keyword evidence="2" id="KW-0274">FAD</keyword>
<dbReference type="SUPFAM" id="SSF51905">
    <property type="entry name" value="FAD/NAD(P)-binding domain"/>
    <property type="match status" value="1"/>
</dbReference>
<evidence type="ECO:0000313" key="7">
    <source>
        <dbReference type="Proteomes" id="UP000315783"/>
    </source>
</evidence>
<evidence type="ECO:0000259" key="5">
    <source>
        <dbReference type="Pfam" id="PF01494"/>
    </source>
</evidence>
<dbReference type="Pfam" id="PF01494">
    <property type="entry name" value="FAD_binding_3"/>
    <property type="match status" value="1"/>
</dbReference>
<dbReference type="GO" id="GO:0004497">
    <property type="term" value="F:monooxygenase activity"/>
    <property type="evidence" value="ECO:0007669"/>
    <property type="project" value="UniProtKB-KW"/>
</dbReference>
<dbReference type="InterPro" id="IPR036188">
    <property type="entry name" value="FAD/NAD-bd_sf"/>
</dbReference>
<dbReference type="InterPro" id="IPR002938">
    <property type="entry name" value="FAD-bd"/>
</dbReference>
<organism evidence="6 7">
    <name type="scientific">Cordyceps javanica</name>
    <dbReference type="NCBI Taxonomy" id="43265"/>
    <lineage>
        <taxon>Eukaryota</taxon>
        <taxon>Fungi</taxon>
        <taxon>Dikarya</taxon>
        <taxon>Ascomycota</taxon>
        <taxon>Pezizomycotina</taxon>
        <taxon>Sordariomycetes</taxon>
        <taxon>Hypocreomycetidae</taxon>
        <taxon>Hypocreales</taxon>
        <taxon>Cordycipitaceae</taxon>
        <taxon>Cordyceps</taxon>
    </lineage>
</organism>
<keyword evidence="4" id="KW-0732">Signal</keyword>
<dbReference type="PANTHER" id="PTHR46865:SF2">
    <property type="entry name" value="MONOOXYGENASE"/>
    <property type="match status" value="1"/>
</dbReference>
<keyword evidence="1" id="KW-0285">Flavoprotein</keyword>
<keyword evidence="7" id="KW-1185">Reference proteome</keyword>
<dbReference type="Proteomes" id="UP000315783">
    <property type="component" value="Unassembled WGS sequence"/>
</dbReference>
<comment type="caution">
    <text evidence="6">The sequence shown here is derived from an EMBL/GenBank/DDBJ whole genome shotgun (WGS) entry which is preliminary data.</text>
</comment>
<dbReference type="AlphaFoldDB" id="A0A545WEN3"/>
<protein>
    <submittedName>
        <fullName evidence="6">Monooxygenase</fullName>
    </submittedName>
</protein>
<dbReference type="STRING" id="43265.A0A545WEN3"/>
<keyword evidence="6" id="KW-0503">Monooxygenase</keyword>
<sequence>MSQLRVLIVGASIAGTSAAYWFRKAGADVTVIERFPSFRRTGQNVDIRTVGVEVMRKMPGMEAAVRAATTSMDSISFVDARGRSYGAISATGDPDQQSLVSEYEIFRGKLADIIYRYTKDDERVRYVFGEQLASMTTTTPAGEGGNGGPVVVEYANGRRSEEFDLVVACDGATSRTRALGLGCGVRDHIITTNHWAAYFDIEEDLLEGSRVGLSYSAPGGRMVCLGPDPEGGCKGVLLSIAASSADDLTGPFRAAQKDDDALRSFVAARYRGAGWRTDDIVDRMMTSKAFYASEMVKVHTDTLSRGGHFALVGDAGYAAPSGAGTTLAMAGAYVLAGEVAARPGDLEAALAAYERTMRPLVGEMQKVSPLFWSVMAPQTSWGIALRNRIIQFVCWTRVLDVAQKLFAGAFSSSEKHVLPEYEWVD</sequence>
<evidence type="ECO:0000256" key="3">
    <source>
        <dbReference type="ARBA" id="ARBA00023002"/>
    </source>
</evidence>
<evidence type="ECO:0000313" key="6">
    <source>
        <dbReference type="EMBL" id="TQW01252.1"/>
    </source>
</evidence>
<feature type="chain" id="PRO_5022202891" evidence="4">
    <location>
        <begin position="19"/>
        <end position="425"/>
    </location>
</feature>
<accession>A0A545WEN3</accession>
<dbReference type="Gene3D" id="3.50.50.60">
    <property type="entry name" value="FAD/NAD(P)-binding domain"/>
    <property type="match status" value="1"/>
</dbReference>
<name>A0A545WEN3_9HYPO</name>